<keyword evidence="5" id="KW-0325">Glycoprotein</keyword>
<keyword evidence="3" id="KW-0560">Oxidoreductase</keyword>
<evidence type="ECO:0000256" key="5">
    <source>
        <dbReference type="ARBA" id="ARBA00023180"/>
    </source>
</evidence>
<dbReference type="InterPro" id="IPR002355">
    <property type="entry name" value="Cu_oxidase_Cu_BS"/>
</dbReference>
<feature type="domain" description="Plastocyanin-like" evidence="8">
    <location>
        <begin position="29"/>
        <end position="159"/>
    </location>
</feature>
<accession>A0A8H7M1W7</accession>
<dbReference type="Pfam" id="PF07732">
    <property type="entry name" value="Cu-oxidase_3"/>
    <property type="match status" value="1"/>
</dbReference>
<dbReference type="Proteomes" id="UP000614334">
    <property type="component" value="Unassembled WGS sequence"/>
</dbReference>
<dbReference type="Gene3D" id="3.40.50.720">
    <property type="entry name" value="NAD(P)-binding Rossmann-like Domain"/>
    <property type="match status" value="1"/>
</dbReference>
<evidence type="ECO:0000256" key="4">
    <source>
        <dbReference type="ARBA" id="ARBA00023008"/>
    </source>
</evidence>
<dbReference type="InterPro" id="IPR036291">
    <property type="entry name" value="NAD(P)-bd_dom_sf"/>
</dbReference>
<evidence type="ECO:0000313" key="9">
    <source>
        <dbReference type="EMBL" id="KAF8755628.1"/>
    </source>
</evidence>
<dbReference type="PANTHER" id="PTHR11709">
    <property type="entry name" value="MULTI-COPPER OXIDASE"/>
    <property type="match status" value="1"/>
</dbReference>
<comment type="similarity">
    <text evidence="1">Belongs to the multicopper oxidase family.</text>
</comment>
<keyword evidence="4" id="KW-0186">Copper</keyword>
<keyword evidence="6" id="KW-0732">Signal</keyword>
<evidence type="ECO:0000256" key="3">
    <source>
        <dbReference type="ARBA" id="ARBA00023002"/>
    </source>
</evidence>
<evidence type="ECO:0000313" key="10">
    <source>
        <dbReference type="Proteomes" id="UP000614334"/>
    </source>
</evidence>
<comment type="caution">
    <text evidence="9">The sequence shown here is derived from an EMBL/GenBank/DDBJ whole genome shotgun (WGS) entry which is preliminary data.</text>
</comment>
<dbReference type="AlphaFoldDB" id="A0A8H7M1W7"/>
<protein>
    <submittedName>
        <fullName evidence="9">Multicopper oxidase family</fullName>
    </submittedName>
</protein>
<dbReference type="SUPFAM" id="SSF49503">
    <property type="entry name" value="Cupredoxins"/>
    <property type="match status" value="3"/>
</dbReference>
<feature type="signal peptide" evidence="6">
    <location>
        <begin position="1"/>
        <end position="20"/>
    </location>
</feature>
<dbReference type="InterPro" id="IPR011707">
    <property type="entry name" value="Cu-oxidase-like_N"/>
</dbReference>
<dbReference type="PANTHER" id="PTHR11709:SF488">
    <property type="entry name" value="LACCASE-RELATED"/>
    <property type="match status" value="1"/>
</dbReference>
<evidence type="ECO:0000256" key="2">
    <source>
        <dbReference type="ARBA" id="ARBA00022723"/>
    </source>
</evidence>
<reference evidence="9" key="1">
    <citation type="submission" date="2020-09" db="EMBL/GenBank/DDBJ databases">
        <title>Comparative genome analyses of four rice-infecting Rhizoctonia solani isolates reveal extensive enrichment of homogalacturonan modification genes.</title>
        <authorList>
            <person name="Lee D.-Y."/>
            <person name="Jeon J."/>
            <person name="Kim K.-T."/>
            <person name="Cheong K."/>
            <person name="Song H."/>
            <person name="Choi G."/>
            <person name="Ko J."/>
            <person name="Opiyo S.O."/>
            <person name="Zuo S."/>
            <person name="Madhav S."/>
            <person name="Lee Y.-H."/>
            <person name="Wang G.-L."/>
        </authorList>
    </citation>
    <scope>NUCLEOTIDE SEQUENCE</scope>
    <source>
        <strain evidence="9">AG1-IA B2</strain>
    </source>
</reference>
<evidence type="ECO:0000259" key="8">
    <source>
        <dbReference type="Pfam" id="PF07732"/>
    </source>
</evidence>
<dbReference type="InterPro" id="IPR045087">
    <property type="entry name" value="Cu-oxidase_fam"/>
</dbReference>
<feature type="chain" id="PRO_5034485874" evidence="6">
    <location>
        <begin position="21"/>
        <end position="1054"/>
    </location>
</feature>
<evidence type="ECO:0000256" key="6">
    <source>
        <dbReference type="SAM" id="SignalP"/>
    </source>
</evidence>
<organism evidence="9 10">
    <name type="scientific">Rhizoctonia solani</name>
    <dbReference type="NCBI Taxonomy" id="456999"/>
    <lineage>
        <taxon>Eukaryota</taxon>
        <taxon>Fungi</taxon>
        <taxon>Dikarya</taxon>
        <taxon>Basidiomycota</taxon>
        <taxon>Agaricomycotina</taxon>
        <taxon>Agaricomycetes</taxon>
        <taxon>Cantharellales</taxon>
        <taxon>Ceratobasidiaceae</taxon>
        <taxon>Rhizoctonia</taxon>
    </lineage>
</organism>
<dbReference type="InterPro" id="IPR008972">
    <property type="entry name" value="Cupredoxin"/>
</dbReference>
<dbReference type="EMBL" id="JACYCF010000008">
    <property type="protein sequence ID" value="KAF8755628.1"/>
    <property type="molecule type" value="Genomic_DNA"/>
</dbReference>
<proteinExistence type="inferred from homology"/>
<dbReference type="SUPFAM" id="SSF55347">
    <property type="entry name" value="Glyceraldehyde-3-phosphate dehydrogenase-like, C-terminal domain"/>
    <property type="match status" value="1"/>
</dbReference>
<feature type="domain" description="Plastocyanin-like" evidence="7">
    <location>
        <begin position="449"/>
        <end position="562"/>
    </location>
</feature>
<dbReference type="GO" id="GO:0005507">
    <property type="term" value="F:copper ion binding"/>
    <property type="evidence" value="ECO:0007669"/>
    <property type="project" value="InterPro"/>
</dbReference>
<dbReference type="CDD" id="cd13850">
    <property type="entry name" value="CuRO_1_Abr2_like"/>
    <property type="match status" value="1"/>
</dbReference>
<dbReference type="PROSITE" id="PS00080">
    <property type="entry name" value="MULTICOPPER_OXIDASE2"/>
    <property type="match status" value="1"/>
</dbReference>
<name>A0A8H7M1W7_9AGAM</name>
<gene>
    <name evidence="9" type="ORF">RHS01_05356</name>
</gene>
<dbReference type="Gene3D" id="2.60.40.420">
    <property type="entry name" value="Cupredoxins - blue copper proteins"/>
    <property type="match status" value="2"/>
</dbReference>
<dbReference type="SUPFAM" id="SSF51735">
    <property type="entry name" value="NAD(P)-binding Rossmann-fold domains"/>
    <property type="match status" value="1"/>
</dbReference>
<sequence length="1054" mass="117507">MRISTLFPTVALLWVALVDAKLVKYTLTITNGTISPDGNPRGAWLINGQTPGPHLVFDEGDQAEIRVINHGFEPTTIHWHGIEQKGTPWSDGVPGLTQYENHSLNNVQSTKLSQRYPISVGQDFIYRFNLTQYGFHWYHSHYKMQMDDGLKGTIFIRPRPTRANPFKQISTNPDTIKRLEKAANNALMFNTYDYKHYMSDWWMSEWKRTGIEQLCVDNILINGRGQVACPNKAIVEPLVLDVQKPLTPKGCMSPNNTVMYPFSDSKPDIVSSKVFYECTNTTTNLQHWVVNKNDKWVAFNLLNSGPSGICGSLSILTHFISTPRMEIMSGLRRRTLSPSLSLDQPVDDYVVRVAAAVVPQMQSGFGVLSYTKRGSTTATGPPVKTTPTAKSPFIDYVGNMRVLFSETLLWNAEGPADRTIRLNVERPEEMEWTLNAFRTWIIGPISSYPYGTLVDVIMVINAGNPALHPPHPMHKHSNKAWFLGSGTGDFPYETIYDAIQANYTNINIVNPPYRDDFVTPVDLTGKAWAAFRYRAEDVGPVILHCHIDPHLATGMAVVFMEAMSTFLNTILAGTSQLFDLVEYLVTSPLISAGILKGIQWASITSLGVLWSSTCGAIRLSPWFCNPSIGPTLVHQTLLTTSTRTSLQSCQVVNAAKAKQLLIQQTKYDGATHYRQILDVNRATGLPAMAKSPLPTLQLLSHKFKVTALCDVSKLSLQHCAAKFGVSSDDLHENSLDLVKRDDVDLVVVLSGDEYHVGPSYFVDHGVNRETDGVTDEDADSVIAAQKQNNVIIFVGYMRRYAPAFLEAVKIVHNMNKIQYARVRDIIGPVSVAFYMREELALILCLDQNKFFIDQSGTFPGRFDDFSPEFSADRVGRAQTISNTALGAQRAKDSDKVFTYRLLGGLGSHDLSAMRELLGPPKRCIGAGKITDGMFITALFEYDGFMTTYETGIDTVGKFDAHLEVYGDGKRVKVTYDIPFVKGLPITLTVSENDPNGHYHERIIRPTYQDTYTCQYEALYDSVVNGSTVKTTPEDAKEDLKIFKKVIDALYPLEG</sequence>
<dbReference type="InterPro" id="IPR011706">
    <property type="entry name" value="Cu-oxidase_C"/>
</dbReference>
<evidence type="ECO:0000256" key="1">
    <source>
        <dbReference type="ARBA" id="ARBA00010609"/>
    </source>
</evidence>
<keyword evidence="2" id="KW-0479">Metal-binding</keyword>
<dbReference type="Pfam" id="PF07731">
    <property type="entry name" value="Cu-oxidase_2"/>
    <property type="match status" value="1"/>
</dbReference>
<evidence type="ECO:0000259" key="7">
    <source>
        <dbReference type="Pfam" id="PF07731"/>
    </source>
</evidence>
<dbReference type="Gene3D" id="3.30.360.10">
    <property type="entry name" value="Dihydrodipicolinate Reductase, domain 2"/>
    <property type="match status" value="1"/>
</dbReference>
<dbReference type="GO" id="GO:0016491">
    <property type="term" value="F:oxidoreductase activity"/>
    <property type="evidence" value="ECO:0007669"/>
    <property type="project" value="UniProtKB-KW"/>
</dbReference>